<organism evidence="1">
    <name type="scientific">viral metagenome</name>
    <dbReference type="NCBI Taxonomy" id="1070528"/>
    <lineage>
        <taxon>unclassified sequences</taxon>
        <taxon>metagenomes</taxon>
        <taxon>organismal metagenomes</taxon>
    </lineage>
</organism>
<name>A0A6C0D3M2_9ZZZZ</name>
<sequence length="595" mass="69047">MSSSISPLIHIAPSKPWSVDIFESERKHLTSFVKENILPHLNNKTKRILIKAPVKSGKREMVEYIAMRDFVINPKRIHAFLSAWHRKADEDQRKELSGQNLKVFSIINKKKAKEFISWFDKKVRENKTVILHLDECDHGTGENQTLSKIWPYVRDKNNITNILYSATPEEVLFSGEIGDPDYDTMINDFDNDSVYIEYIPPEGYCGADRFLQEGLVHEALPFFEKINDTYKISSQGKEIIEGLRQNMFNDGMPTKRNILALRLSYSELGGNKGEMKKNKAMYQFLSNIDNFPELSDFLIVVDKSENENIKNERITSEKIQWSNKKYWDRQTPTEPILLIIDQTCSRSTELKCHNRIYATHDYRNRIQFGTVSQAQERAIHYKDTYNGFQPIKIYGSLRTFKLSSGLIDHKTYLNYEWTKKKNDRRTSSTPLFRVISTVSGELHPLSREPGMKENEADYLLQTLGCYAQISLSTRISGTIRQVRTYIGEWFPSWENFCIENPSENRRNPFIVAGEYRLSNGTWLGQHRGWKHLTCINNELYQIINNEFKKIDLGSTGGTRIKVCYKDGVVGIFMSKENGTRIINTVHTQKSMYGNE</sequence>
<reference evidence="1" key="1">
    <citation type="journal article" date="2020" name="Nature">
        <title>Giant virus diversity and host interactions through global metagenomics.</title>
        <authorList>
            <person name="Schulz F."/>
            <person name="Roux S."/>
            <person name="Paez-Espino D."/>
            <person name="Jungbluth S."/>
            <person name="Walsh D.A."/>
            <person name="Denef V.J."/>
            <person name="McMahon K.D."/>
            <person name="Konstantinidis K.T."/>
            <person name="Eloe-Fadrosh E.A."/>
            <person name="Kyrpides N.C."/>
            <person name="Woyke T."/>
        </authorList>
    </citation>
    <scope>NUCLEOTIDE SEQUENCE</scope>
    <source>
        <strain evidence="1">GVMAG-M-3300023174-107</strain>
    </source>
</reference>
<proteinExistence type="predicted"/>
<dbReference type="EMBL" id="MN739524">
    <property type="protein sequence ID" value="QHT10694.1"/>
    <property type="molecule type" value="Genomic_DNA"/>
</dbReference>
<evidence type="ECO:0000313" key="1">
    <source>
        <dbReference type="EMBL" id="QHT10694.1"/>
    </source>
</evidence>
<protein>
    <submittedName>
        <fullName evidence="1">Uncharacterized protein</fullName>
    </submittedName>
</protein>
<accession>A0A6C0D3M2</accession>
<dbReference type="AlphaFoldDB" id="A0A6C0D3M2"/>